<evidence type="ECO:0000313" key="2">
    <source>
        <dbReference type="Proteomes" id="UP000886861"/>
    </source>
</evidence>
<accession>A0A9D1NFC2</accession>
<proteinExistence type="predicted"/>
<protein>
    <submittedName>
        <fullName evidence="1">Uncharacterized protein</fullName>
    </submittedName>
</protein>
<organism evidence="1 2">
    <name type="scientific">Candidatus Caccopulliclostridium gallistercoris</name>
    <dbReference type="NCBI Taxonomy" id="2840719"/>
    <lineage>
        <taxon>Bacteria</taxon>
        <taxon>Bacillati</taxon>
        <taxon>Bacillota</taxon>
        <taxon>Clostridia</taxon>
        <taxon>Candidatus Caccopulliclostridium</taxon>
    </lineage>
</organism>
<name>A0A9D1NFC2_9FIRM</name>
<dbReference type="EMBL" id="DVOJ01000012">
    <property type="protein sequence ID" value="HIV01567.1"/>
    <property type="molecule type" value="Genomic_DNA"/>
</dbReference>
<evidence type="ECO:0000313" key="1">
    <source>
        <dbReference type="EMBL" id="HIV01567.1"/>
    </source>
</evidence>
<dbReference type="AlphaFoldDB" id="A0A9D1NFC2"/>
<sequence>MSFYINNNNPNRPGPINSSALSNICERVLIEANKVFDACINRDTVTGAIITLTNFTPAGPTEPLTYVSAQSDPLNPATISNVTIDRIDSRPNYANVSATITIPITVSYLDANRIPGTATGTITVDRSAVLFVPQVALTPVEVKVVAAVSSEIGTISGTTATITYCIQTILKIVSEVDILVPSFGYPVLPPCQIPNPAQTECPGFFELPVYPTAQRNG</sequence>
<dbReference type="Proteomes" id="UP000886861">
    <property type="component" value="Unassembled WGS sequence"/>
</dbReference>
<reference evidence="1" key="1">
    <citation type="submission" date="2020-10" db="EMBL/GenBank/DDBJ databases">
        <authorList>
            <person name="Gilroy R."/>
        </authorList>
    </citation>
    <scope>NUCLEOTIDE SEQUENCE</scope>
    <source>
        <strain evidence="1">CHK186-9395</strain>
    </source>
</reference>
<gene>
    <name evidence="1" type="ORF">IAA62_03330</name>
</gene>
<reference evidence="1" key="2">
    <citation type="journal article" date="2021" name="PeerJ">
        <title>Extensive microbial diversity within the chicken gut microbiome revealed by metagenomics and culture.</title>
        <authorList>
            <person name="Gilroy R."/>
            <person name="Ravi A."/>
            <person name="Getino M."/>
            <person name="Pursley I."/>
            <person name="Horton D.L."/>
            <person name="Alikhan N.F."/>
            <person name="Baker D."/>
            <person name="Gharbi K."/>
            <person name="Hall N."/>
            <person name="Watson M."/>
            <person name="Adriaenssens E.M."/>
            <person name="Foster-Nyarko E."/>
            <person name="Jarju S."/>
            <person name="Secka A."/>
            <person name="Antonio M."/>
            <person name="Oren A."/>
            <person name="Chaudhuri R.R."/>
            <person name="La Ragione R."/>
            <person name="Hildebrand F."/>
            <person name="Pallen M.J."/>
        </authorList>
    </citation>
    <scope>NUCLEOTIDE SEQUENCE</scope>
    <source>
        <strain evidence="1">CHK186-9395</strain>
    </source>
</reference>
<comment type="caution">
    <text evidence="1">The sequence shown here is derived from an EMBL/GenBank/DDBJ whole genome shotgun (WGS) entry which is preliminary data.</text>
</comment>